<accession>A0ACB6QST0</accession>
<name>A0ACB6QST0_9PLEO</name>
<dbReference type="Proteomes" id="UP000799755">
    <property type="component" value="Unassembled WGS sequence"/>
</dbReference>
<gene>
    <name evidence="1" type="ORF">BDR25DRAFT_303984</name>
</gene>
<reference evidence="1" key="1">
    <citation type="journal article" date="2020" name="Stud. Mycol.">
        <title>101 Dothideomycetes genomes: a test case for predicting lifestyles and emergence of pathogens.</title>
        <authorList>
            <person name="Haridas S."/>
            <person name="Albert R."/>
            <person name="Binder M."/>
            <person name="Bloem J."/>
            <person name="Labutti K."/>
            <person name="Salamov A."/>
            <person name="Andreopoulos B."/>
            <person name="Baker S."/>
            <person name="Barry K."/>
            <person name="Bills G."/>
            <person name="Bluhm B."/>
            <person name="Cannon C."/>
            <person name="Castanera R."/>
            <person name="Culley D."/>
            <person name="Daum C."/>
            <person name="Ezra D."/>
            <person name="Gonzalez J."/>
            <person name="Henrissat B."/>
            <person name="Kuo A."/>
            <person name="Liang C."/>
            <person name="Lipzen A."/>
            <person name="Lutzoni F."/>
            <person name="Magnuson J."/>
            <person name="Mondo S."/>
            <person name="Nolan M."/>
            <person name="Ohm R."/>
            <person name="Pangilinan J."/>
            <person name="Park H.-J."/>
            <person name="Ramirez L."/>
            <person name="Alfaro M."/>
            <person name="Sun H."/>
            <person name="Tritt A."/>
            <person name="Yoshinaga Y."/>
            <person name="Zwiers L.-H."/>
            <person name="Turgeon B."/>
            <person name="Goodwin S."/>
            <person name="Spatafora J."/>
            <person name="Crous P."/>
            <person name="Grigoriev I."/>
        </authorList>
    </citation>
    <scope>NUCLEOTIDE SEQUENCE</scope>
    <source>
        <strain evidence="1">ATCC 200398</strain>
    </source>
</reference>
<proteinExistence type="predicted"/>
<comment type="caution">
    <text evidence="1">The sequence shown here is derived from an EMBL/GenBank/DDBJ whole genome shotgun (WGS) entry which is preliminary data.</text>
</comment>
<dbReference type="EMBL" id="MU003509">
    <property type="protein sequence ID" value="KAF2469935.1"/>
    <property type="molecule type" value="Genomic_DNA"/>
</dbReference>
<keyword evidence="2" id="KW-1185">Reference proteome</keyword>
<evidence type="ECO:0000313" key="1">
    <source>
        <dbReference type="EMBL" id="KAF2469935.1"/>
    </source>
</evidence>
<organism evidence="1 2">
    <name type="scientific">Lindgomyces ingoldianus</name>
    <dbReference type="NCBI Taxonomy" id="673940"/>
    <lineage>
        <taxon>Eukaryota</taxon>
        <taxon>Fungi</taxon>
        <taxon>Dikarya</taxon>
        <taxon>Ascomycota</taxon>
        <taxon>Pezizomycotina</taxon>
        <taxon>Dothideomycetes</taxon>
        <taxon>Pleosporomycetidae</taxon>
        <taxon>Pleosporales</taxon>
        <taxon>Lindgomycetaceae</taxon>
        <taxon>Lindgomyces</taxon>
    </lineage>
</organism>
<protein>
    <submittedName>
        <fullName evidence="1">Uncharacterized protein</fullName>
    </submittedName>
</protein>
<sequence length="73" mass="8194">MTPSQLMQDNPRVASVVGRKIEAVRPEGATLVQIRAFLEPFERVRTRLCIQAEDTWNMDETGKALGRTASGHR</sequence>
<evidence type="ECO:0000313" key="2">
    <source>
        <dbReference type="Proteomes" id="UP000799755"/>
    </source>
</evidence>